<dbReference type="HAMAP" id="MF_00022">
    <property type="entry name" value="Glu_tRNA_synth_type1"/>
    <property type="match status" value="1"/>
</dbReference>
<dbReference type="GO" id="GO:0004818">
    <property type="term" value="F:glutamate-tRNA ligase activity"/>
    <property type="evidence" value="ECO:0007669"/>
    <property type="project" value="UniProtKB-UniRule"/>
</dbReference>
<keyword evidence="3 7" id="KW-0547">Nucleotide-binding</keyword>
<dbReference type="Pfam" id="PF19269">
    <property type="entry name" value="Anticodon_2"/>
    <property type="match status" value="1"/>
</dbReference>
<feature type="binding site" evidence="7">
    <location>
        <position position="296"/>
    </location>
    <ligand>
        <name>ATP</name>
        <dbReference type="ChEBI" id="CHEBI:30616"/>
    </ligand>
</feature>
<dbReference type="GO" id="GO:0000049">
    <property type="term" value="F:tRNA binding"/>
    <property type="evidence" value="ECO:0007669"/>
    <property type="project" value="InterPro"/>
</dbReference>
<reference evidence="10" key="1">
    <citation type="submission" date="2020-10" db="EMBL/GenBank/DDBJ databases">
        <authorList>
            <person name="Gilroy R."/>
        </authorList>
    </citation>
    <scope>NUCLEOTIDE SEQUENCE</scope>
    <source>
        <strain evidence="10">ChiW16-3235</strain>
    </source>
</reference>
<name>A0A9D1E5D5_9FIRM</name>
<dbReference type="GO" id="GO:0006424">
    <property type="term" value="P:glutamyl-tRNA aminoacylation"/>
    <property type="evidence" value="ECO:0007669"/>
    <property type="project" value="UniProtKB-UniRule"/>
</dbReference>
<evidence type="ECO:0000256" key="2">
    <source>
        <dbReference type="ARBA" id="ARBA00022598"/>
    </source>
</evidence>
<evidence type="ECO:0000256" key="3">
    <source>
        <dbReference type="ARBA" id="ARBA00022741"/>
    </source>
</evidence>
<evidence type="ECO:0000313" key="11">
    <source>
        <dbReference type="Proteomes" id="UP000823913"/>
    </source>
</evidence>
<dbReference type="NCBIfam" id="TIGR00464">
    <property type="entry name" value="gltX_bact"/>
    <property type="match status" value="1"/>
</dbReference>
<keyword evidence="2 7" id="KW-0436">Ligase</keyword>
<proteinExistence type="inferred from homology"/>
<keyword evidence="7" id="KW-0963">Cytoplasm</keyword>
<feature type="short sequence motif" description="'KMSKS' region" evidence="7">
    <location>
        <begin position="293"/>
        <end position="297"/>
    </location>
</feature>
<evidence type="ECO:0000313" key="10">
    <source>
        <dbReference type="EMBL" id="HIR66723.1"/>
    </source>
</evidence>
<dbReference type="SUPFAM" id="SSF48163">
    <property type="entry name" value="An anticodon-binding domain of class I aminoacyl-tRNA synthetases"/>
    <property type="match status" value="1"/>
</dbReference>
<comment type="subunit">
    <text evidence="7">Monomer.</text>
</comment>
<evidence type="ECO:0000256" key="6">
    <source>
        <dbReference type="ARBA" id="ARBA00023146"/>
    </source>
</evidence>
<dbReference type="InterPro" id="IPR020058">
    <property type="entry name" value="Glu/Gln-tRNA-synth_Ib_cat-dom"/>
</dbReference>
<dbReference type="Gene3D" id="3.40.50.620">
    <property type="entry name" value="HUPs"/>
    <property type="match status" value="1"/>
</dbReference>
<dbReference type="PANTHER" id="PTHR43311">
    <property type="entry name" value="GLUTAMATE--TRNA LIGASE"/>
    <property type="match status" value="1"/>
</dbReference>
<comment type="catalytic activity">
    <reaction evidence="7">
        <text>tRNA(Glu) + L-glutamate + ATP = L-glutamyl-tRNA(Glu) + AMP + diphosphate</text>
        <dbReference type="Rhea" id="RHEA:23540"/>
        <dbReference type="Rhea" id="RHEA-COMP:9663"/>
        <dbReference type="Rhea" id="RHEA-COMP:9680"/>
        <dbReference type="ChEBI" id="CHEBI:29985"/>
        <dbReference type="ChEBI" id="CHEBI:30616"/>
        <dbReference type="ChEBI" id="CHEBI:33019"/>
        <dbReference type="ChEBI" id="CHEBI:78442"/>
        <dbReference type="ChEBI" id="CHEBI:78520"/>
        <dbReference type="ChEBI" id="CHEBI:456215"/>
        <dbReference type="EC" id="6.1.1.17"/>
    </reaction>
</comment>
<dbReference type="EC" id="6.1.1.17" evidence="7"/>
<reference evidence="10" key="2">
    <citation type="journal article" date="2021" name="PeerJ">
        <title>Extensive microbial diversity within the chicken gut microbiome revealed by metagenomics and culture.</title>
        <authorList>
            <person name="Gilroy R."/>
            <person name="Ravi A."/>
            <person name="Getino M."/>
            <person name="Pursley I."/>
            <person name="Horton D.L."/>
            <person name="Alikhan N.F."/>
            <person name="Baker D."/>
            <person name="Gharbi K."/>
            <person name="Hall N."/>
            <person name="Watson M."/>
            <person name="Adriaenssens E.M."/>
            <person name="Foster-Nyarko E."/>
            <person name="Jarju S."/>
            <person name="Secka A."/>
            <person name="Antonio M."/>
            <person name="Oren A."/>
            <person name="Chaudhuri R.R."/>
            <person name="La Ragione R."/>
            <person name="Hildebrand F."/>
            <person name="Pallen M.J."/>
        </authorList>
    </citation>
    <scope>NUCLEOTIDE SEQUENCE</scope>
    <source>
        <strain evidence="10">ChiW16-3235</strain>
    </source>
</reference>
<accession>A0A9D1E5D5</accession>
<keyword evidence="6 7" id="KW-0030">Aminoacyl-tRNA synthetase</keyword>
<comment type="caution">
    <text evidence="10">The sequence shown here is derived from an EMBL/GenBank/DDBJ whole genome shotgun (WGS) entry which is preliminary data.</text>
</comment>
<dbReference type="AlphaFoldDB" id="A0A9D1E5D5"/>
<comment type="subcellular location">
    <subcellularLocation>
        <location evidence="7">Cytoplasm</location>
    </subcellularLocation>
</comment>
<dbReference type="PROSITE" id="PS00178">
    <property type="entry name" value="AA_TRNA_LIGASE_I"/>
    <property type="match status" value="1"/>
</dbReference>
<evidence type="ECO:0000259" key="9">
    <source>
        <dbReference type="Pfam" id="PF19269"/>
    </source>
</evidence>
<comment type="similarity">
    <text evidence="1 7">Belongs to the class-I aminoacyl-tRNA synthetase family. Glutamate--tRNA ligase type 1 subfamily.</text>
</comment>
<evidence type="ECO:0000256" key="5">
    <source>
        <dbReference type="ARBA" id="ARBA00022917"/>
    </source>
</evidence>
<protein>
    <recommendedName>
        <fullName evidence="7">Glutamate--tRNA ligase</fullName>
        <ecNumber evidence="7">6.1.1.17</ecNumber>
    </recommendedName>
    <alternativeName>
        <fullName evidence="7">Glutamyl-tRNA synthetase</fullName>
        <shortName evidence="7">GluRS</shortName>
    </alternativeName>
</protein>
<dbReference type="InterPro" id="IPR049940">
    <property type="entry name" value="GluQ/Sye"/>
</dbReference>
<dbReference type="SUPFAM" id="SSF52374">
    <property type="entry name" value="Nucleotidylyl transferase"/>
    <property type="match status" value="1"/>
</dbReference>
<comment type="caution">
    <text evidence="7">Lacks conserved residue(s) required for the propagation of feature annotation.</text>
</comment>
<dbReference type="PRINTS" id="PR00987">
    <property type="entry name" value="TRNASYNTHGLU"/>
</dbReference>
<dbReference type="InterPro" id="IPR000924">
    <property type="entry name" value="Glu/Gln-tRNA-synth"/>
</dbReference>
<comment type="function">
    <text evidence="7">Catalyzes the attachment of glutamate to tRNA(Glu) in a two-step reaction: glutamate is first activated by ATP to form Glu-AMP and then transferred to the acceptor end of tRNA(Glu).</text>
</comment>
<dbReference type="PANTHER" id="PTHR43311:SF2">
    <property type="entry name" value="GLUTAMATE--TRNA LIGASE, MITOCHONDRIAL-RELATED"/>
    <property type="match status" value="1"/>
</dbReference>
<dbReference type="Pfam" id="PF00749">
    <property type="entry name" value="tRNA-synt_1c"/>
    <property type="match status" value="1"/>
</dbReference>
<dbReference type="GO" id="GO:0005737">
    <property type="term" value="C:cytoplasm"/>
    <property type="evidence" value="ECO:0007669"/>
    <property type="project" value="UniProtKB-SubCell"/>
</dbReference>
<sequence>MDLLKLAQTLIPDDDLLPLESYEKMYPPRELPKGAEVTRLAPSPTGFIHLGNLYSALADERIAHTTGGIFYLRIEDTDEKRKVEGAVESVIRSLKYFNVNFDEGAEINSPLNKYGPYYQRQRAKIYRAFAKDLIARGLAYPCFCTEDDLNKVREEQTARKLTPGYYGAFAKCRNLSEEEIYSNLAAGKPFVIRLKSQGDIANKITFRDRIKGEITVTENDQDVVILKSDGIPTYHFAHAIDDHFMRTTLVIRGEEWLSSLPVHIELFKVLGFPMPAYGHTCSLMKMDGGNKRKLSKRKDPELSLDYYRGEGYYPVAVVKYLMTILNSNFEEWERKNPAEDYTKFKFTIEKMGKSGALFDLDKLNDISKTELSKISAEEMFDFMYGWVSEFGTDADRAHFENREYIVRILNLVMGTNSKKRRKDIARAEQGVRMIDYFFDDTFAPQYSYRFDGQTVNSVIEGFADIYDPADDNSAWFAKVKEVAAANGFAAEMSEYKANPQAYKGSVSDVAEILRVAITGMSNSPDLCTIMGILGKERCARRFAAAKVK</sequence>
<dbReference type="InterPro" id="IPR020751">
    <property type="entry name" value="aa-tRNA-synth_I_codon-bd_sub2"/>
</dbReference>
<dbReference type="InterPro" id="IPR045462">
    <property type="entry name" value="aa-tRNA-synth_I_cd-bd"/>
</dbReference>
<dbReference type="Gene3D" id="1.10.10.350">
    <property type="match status" value="1"/>
</dbReference>
<feature type="short sequence motif" description="'HIGH' region" evidence="7">
    <location>
        <begin position="42"/>
        <end position="52"/>
    </location>
</feature>
<dbReference type="InterPro" id="IPR008925">
    <property type="entry name" value="aa_tRNA-synth_I_cd-bd_sf"/>
</dbReference>
<evidence type="ECO:0000256" key="1">
    <source>
        <dbReference type="ARBA" id="ARBA00007894"/>
    </source>
</evidence>
<feature type="domain" description="Aminoacyl-tRNA synthetase class I anticodon-binding" evidence="9">
    <location>
        <begin position="506"/>
        <end position="545"/>
    </location>
</feature>
<dbReference type="InterPro" id="IPR001412">
    <property type="entry name" value="aa-tRNA-synth_I_CS"/>
</dbReference>
<keyword evidence="4 7" id="KW-0067">ATP-binding</keyword>
<evidence type="ECO:0000256" key="7">
    <source>
        <dbReference type="HAMAP-Rule" id="MF_00022"/>
    </source>
</evidence>
<dbReference type="InterPro" id="IPR014729">
    <property type="entry name" value="Rossmann-like_a/b/a_fold"/>
</dbReference>
<dbReference type="GO" id="GO:0005524">
    <property type="term" value="F:ATP binding"/>
    <property type="evidence" value="ECO:0007669"/>
    <property type="project" value="UniProtKB-UniRule"/>
</dbReference>
<dbReference type="InterPro" id="IPR004527">
    <property type="entry name" value="Glu-tRNA-ligase_bac/mito"/>
</dbReference>
<evidence type="ECO:0000259" key="8">
    <source>
        <dbReference type="Pfam" id="PF00749"/>
    </source>
</evidence>
<organism evidence="10 11">
    <name type="scientific">Candidatus Coproplasma avicola</name>
    <dbReference type="NCBI Taxonomy" id="2840744"/>
    <lineage>
        <taxon>Bacteria</taxon>
        <taxon>Bacillati</taxon>
        <taxon>Bacillota</taxon>
        <taxon>Clostridia</taxon>
        <taxon>Eubacteriales</taxon>
        <taxon>Candidatus Coproplasma</taxon>
    </lineage>
</organism>
<evidence type="ECO:0000256" key="4">
    <source>
        <dbReference type="ARBA" id="ARBA00022840"/>
    </source>
</evidence>
<gene>
    <name evidence="7" type="primary">gltX</name>
    <name evidence="10" type="ORF">IAB94_01600</name>
</gene>
<dbReference type="EMBL" id="DVHK01000039">
    <property type="protein sequence ID" value="HIR66723.1"/>
    <property type="molecule type" value="Genomic_DNA"/>
</dbReference>
<keyword evidence="5 7" id="KW-0648">Protein biosynthesis</keyword>
<feature type="domain" description="Glutamyl/glutaminyl-tRNA synthetase class Ib catalytic" evidence="8">
    <location>
        <begin position="37"/>
        <end position="364"/>
    </location>
</feature>
<dbReference type="Proteomes" id="UP000823913">
    <property type="component" value="Unassembled WGS sequence"/>
</dbReference>